<sequence length="105" mass="11392">MADGPIAIPFDFSRLPDRGQVQGEGVIRSVTFVPPSEAPSFSAVIESGDAPRAGRGPAVRLIWLGRRRLRGISAGTALRFSGMLSTHRGEPTIYNPRYEILAKED</sequence>
<evidence type="ECO:0008006" key="3">
    <source>
        <dbReference type="Google" id="ProtNLM"/>
    </source>
</evidence>
<reference evidence="1 2" key="1">
    <citation type="submission" date="2023-12" db="EMBL/GenBank/DDBJ databases">
        <title>Sinomonas terricola sp. nov, isolated from litchi orchard soil in Guangdong, PR China.</title>
        <authorList>
            <person name="Jiaxin W."/>
            <person name="Yang Z."/>
            <person name="Honghui Z."/>
        </authorList>
    </citation>
    <scope>NUCLEOTIDE SEQUENCE [LARGE SCALE GENOMIC DNA]</scope>
    <source>
        <strain evidence="1 2">JGH33</strain>
    </source>
</reference>
<dbReference type="EMBL" id="JAYGGQ010000003">
    <property type="protein sequence ID" value="MEA5454277.1"/>
    <property type="molecule type" value="Genomic_DNA"/>
</dbReference>
<keyword evidence="2" id="KW-1185">Reference proteome</keyword>
<proteinExistence type="predicted"/>
<accession>A0ABU5T3N5</accession>
<evidence type="ECO:0000313" key="2">
    <source>
        <dbReference type="Proteomes" id="UP001304769"/>
    </source>
</evidence>
<evidence type="ECO:0000313" key="1">
    <source>
        <dbReference type="EMBL" id="MEA5454277.1"/>
    </source>
</evidence>
<gene>
    <name evidence="1" type="ORF">SPF06_06015</name>
</gene>
<dbReference type="CDD" id="cd04488">
    <property type="entry name" value="RecG_wedge_OBF"/>
    <property type="match status" value="1"/>
</dbReference>
<name>A0ABU5T3N5_9MICC</name>
<dbReference type="RefSeq" id="WP_323278097.1">
    <property type="nucleotide sequence ID" value="NZ_JAYGGQ010000003.1"/>
</dbReference>
<dbReference type="Proteomes" id="UP001304769">
    <property type="component" value="Unassembled WGS sequence"/>
</dbReference>
<organism evidence="1 2">
    <name type="scientific">Sinomonas terricola</name>
    <dbReference type="NCBI Taxonomy" id="3110330"/>
    <lineage>
        <taxon>Bacteria</taxon>
        <taxon>Bacillati</taxon>
        <taxon>Actinomycetota</taxon>
        <taxon>Actinomycetes</taxon>
        <taxon>Micrococcales</taxon>
        <taxon>Micrococcaceae</taxon>
        <taxon>Sinomonas</taxon>
    </lineage>
</organism>
<comment type="caution">
    <text evidence="1">The sequence shown here is derived from an EMBL/GenBank/DDBJ whole genome shotgun (WGS) entry which is preliminary data.</text>
</comment>
<protein>
    <recommendedName>
        <fullName evidence="3">DNA-binding protein</fullName>
    </recommendedName>
</protein>